<dbReference type="EMBL" id="JAAXLS010000031">
    <property type="protein sequence ID" value="NKQ57137.1"/>
    <property type="molecule type" value="Genomic_DNA"/>
</dbReference>
<organism evidence="1 2">
    <name type="scientific">Amycolatopsis acididurans</name>
    <dbReference type="NCBI Taxonomy" id="2724524"/>
    <lineage>
        <taxon>Bacteria</taxon>
        <taxon>Bacillati</taxon>
        <taxon>Actinomycetota</taxon>
        <taxon>Actinomycetes</taxon>
        <taxon>Pseudonocardiales</taxon>
        <taxon>Pseudonocardiaceae</taxon>
        <taxon>Amycolatopsis</taxon>
    </lineage>
</organism>
<proteinExistence type="predicted"/>
<comment type="caution">
    <text evidence="1">The sequence shown here is derived from an EMBL/GenBank/DDBJ whole genome shotgun (WGS) entry which is preliminary data.</text>
</comment>
<accession>A0ABX1JBG6</accession>
<name>A0ABX1JBG6_9PSEU</name>
<protein>
    <submittedName>
        <fullName evidence="1">Uncharacterized protein</fullName>
    </submittedName>
</protein>
<evidence type="ECO:0000313" key="2">
    <source>
        <dbReference type="Proteomes" id="UP000715441"/>
    </source>
</evidence>
<keyword evidence="2" id="KW-1185">Reference proteome</keyword>
<dbReference type="Proteomes" id="UP000715441">
    <property type="component" value="Unassembled WGS sequence"/>
</dbReference>
<gene>
    <name evidence="1" type="ORF">HFP15_30130</name>
</gene>
<reference evidence="1 2" key="1">
    <citation type="submission" date="2020-04" db="EMBL/GenBank/DDBJ databases">
        <title>Novel species.</title>
        <authorList>
            <person name="Teo W.F.A."/>
            <person name="Lipun K."/>
            <person name="Srisuk N."/>
            <person name="Duangmal K."/>
        </authorList>
    </citation>
    <scope>NUCLEOTIDE SEQUENCE [LARGE SCALE GENOMIC DNA]</scope>
    <source>
        <strain evidence="1 2">K13G38</strain>
    </source>
</reference>
<sequence length="112" mass="11496">MTFTMKGAFDLFVTSAQGLTQGAACQGSGSSSYARAGAPVKVFDGQGHLLAAGSLKNARYESNPIGTACVFDIAVDGVPDGYSSYSVEVADQGTQTVSSPQAHSWVFLHDGA</sequence>
<evidence type="ECO:0000313" key="1">
    <source>
        <dbReference type="EMBL" id="NKQ57137.1"/>
    </source>
</evidence>
<dbReference type="RefSeq" id="WP_168520159.1">
    <property type="nucleotide sequence ID" value="NZ_JAAXLS010000031.1"/>
</dbReference>